<dbReference type="InterPro" id="IPR002656">
    <property type="entry name" value="Acyl_transf_3_dom"/>
</dbReference>
<feature type="transmembrane region" description="Helical" evidence="1">
    <location>
        <begin position="282"/>
        <end position="303"/>
    </location>
</feature>
<feature type="transmembrane region" description="Helical" evidence="1">
    <location>
        <begin position="54"/>
        <end position="74"/>
    </location>
</feature>
<feature type="transmembrane region" description="Helical" evidence="1">
    <location>
        <begin position="16"/>
        <end position="34"/>
    </location>
</feature>
<dbReference type="PANTHER" id="PTHR23028:SF53">
    <property type="entry name" value="ACYL_TRANSF_3 DOMAIN-CONTAINING PROTEIN"/>
    <property type="match status" value="1"/>
</dbReference>
<feature type="transmembrane region" description="Helical" evidence="1">
    <location>
        <begin position="253"/>
        <end position="270"/>
    </location>
</feature>
<keyword evidence="1" id="KW-0472">Membrane</keyword>
<dbReference type="GO" id="GO:0016020">
    <property type="term" value="C:membrane"/>
    <property type="evidence" value="ECO:0007669"/>
    <property type="project" value="TreeGrafter"/>
</dbReference>
<evidence type="ECO:0000256" key="1">
    <source>
        <dbReference type="SAM" id="Phobius"/>
    </source>
</evidence>
<dbReference type="EMBL" id="CAADJG010000002">
    <property type="protein sequence ID" value="VFS87843.1"/>
    <property type="molecule type" value="Genomic_DNA"/>
</dbReference>
<feature type="transmembrane region" description="Helical" evidence="1">
    <location>
        <begin position="86"/>
        <end position="108"/>
    </location>
</feature>
<dbReference type="AlphaFoldDB" id="A0A485CTE8"/>
<keyword evidence="1" id="KW-0812">Transmembrane</keyword>
<feature type="transmembrane region" description="Helical" evidence="1">
    <location>
        <begin position="309"/>
        <end position="327"/>
    </location>
</feature>
<gene>
    <name evidence="3" type="ORF">NCTC13038_05679</name>
</gene>
<protein>
    <submittedName>
        <fullName evidence="3">Uncharacterized protein conserved in bacteria</fullName>
    </submittedName>
</protein>
<feature type="transmembrane region" description="Helical" evidence="1">
    <location>
        <begin position="184"/>
        <end position="206"/>
    </location>
</feature>
<dbReference type="RefSeq" id="WP_134528199.1">
    <property type="nucleotide sequence ID" value="NZ_BJNO01000013.1"/>
</dbReference>
<name>A0A485CTE8_RAOTE</name>
<evidence type="ECO:0000313" key="3">
    <source>
        <dbReference type="EMBL" id="VFS87843.1"/>
    </source>
</evidence>
<dbReference type="GO" id="GO:0016747">
    <property type="term" value="F:acyltransferase activity, transferring groups other than amino-acyl groups"/>
    <property type="evidence" value="ECO:0007669"/>
    <property type="project" value="InterPro"/>
</dbReference>
<proteinExistence type="predicted"/>
<dbReference type="InterPro" id="IPR050879">
    <property type="entry name" value="Acyltransferase_3"/>
</dbReference>
<accession>A0A485CTE8</accession>
<reference evidence="3 4" key="1">
    <citation type="submission" date="2019-03" db="EMBL/GenBank/DDBJ databases">
        <authorList>
            <consortium name="Pathogen Informatics"/>
        </authorList>
    </citation>
    <scope>NUCLEOTIDE SEQUENCE [LARGE SCALE GENOMIC DNA]</scope>
    <source>
        <strain evidence="3 4">NCTC13038</strain>
    </source>
</reference>
<feature type="transmembrane region" description="Helical" evidence="1">
    <location>
        <begin position="158"/>
        <end position="177"/>
    </location>
</feature>
<dbReference type="Pfam" id="PF01757">
    <property type="entry name" value="Acyl_transf_3"/>
    <property type="match status" value="1"/>
</dbReference>
<evidence type="ECO:0000313" key="4">
    <source>
        <dbReference type="Proteomes" id="UP000332594"/>
    </source>
</evidence>
<dbReference type="GO" id="GO:0000271">
    <property type="term" value="P:polysaccharide biosynthetic process"/>
    <property type="evidence" value="ECO:0007669"/>
    <property type="project" value="TreeGrafter"/>
</dbReference>
<organism evidence="3 4">
    <name type="scientific">Raoultella terrigena</name>
    <name type="common">Klebsiella terrigena</name>
    <dbReference type="NCBI Taxonomy" id="577"/>
    <lineage>
        <taxon>Bacteria</taxon>
        <taxon>Pseudomonadati</taxon>
        <taxon>Pseudomonadota</taxon>
        <taxon>Gammaproteobacteria</taxon>
        <taxon>Enterobacterales</taxon>
        <taxon>Enterobacteriaceae</taxon>
        <taxon>Klebsiella/Raoultella group</taxon>
        <taxon>Raoultella</taxon>
    </lineage>
</organism>
<keyword evidence="1" id="KW-1133">Transmembrane helix</keyword>
<sequence length="363" mass="40826">MKLYDALKKDSNNIDLFRVIAACMVIYGHAYAISPQAGKSDFISHLIPSDYSGSIAVKIFFFLSGLVVTNSLMNNGDLVRFAISRLFRIWPALILSSLVTAFVIGPLFTSLSATDYLSRTEVYSYTWNIATMTPQFTLPGLFSTNPYPNVVNGSLWTIPYEVFAYVLLFSLYATGLLKAKTLTFLLFGLILVEPFLTSRVLFPWVIPNPEVDLLSPCFAFGAMMALNREAIEIKISHCVGFATLYYIFHGTMYAPYFAYACIFLTLLYISSHKTILRLKPKVDISYGVYLWGFPVQQIIASYFKDHGILFNQLASLVVALILGYLSWHLCEKHFIRYGSALASFIKRARPPVLHIPTNHDLGT</sequence>
<dbReference type="Proteomes" id="UP000332594">
    <property type="component" value="Unassembled WGS sequence"/>
</dbReference>
<feature type="domain" description="Acyltransferase 3" evidence="2">
    <location>
        <begin position="13"/>
        <end position="324"/>
    </location>
</feature>
<dbReference type="PANTHER" id="PTHR23028">
    <property type="entry name" value="ACETYLTRANSFERASE"/>
    <property type="match status" value="1"/>
</dbReference>
<evidence type="ECO:0000259" key="2">
    <source>
        <dbReference type="Pfam" id="PF01757"/>
    </source>
</evidence>